<sequence>MPSPRQDALSIWNAGVDSVRAHERVLSQIQVEADQLCVADHFFPLADFDRILVVGAGKAATAMATGLVAAVGDRLPIEGWINVPEGTVPAEGSEVLRHIHVHPARPAGVNEPTAEGVEGTKQILRLVGEATSRDLCIALISGGGSALLPAPVPGITLEDKLAVIRHLSGSGADITELNTVRKHLSAVKGGGLLRACRAGQLITLILSDVLGDPVDLIASGPTIEDTSSKTDALEVLAKFDPQQKLPASVYDALKSAPATAVKPTTIATTCIIGNNALAVDEAGIVAERLGYNHIMHSATACEPSAEQVGCEFARMLVAMLRSGDDHRSNCLITGGEPVVTLAPAEIRGLGGRNQQLVLAAYQYLLDCGLSDDEWNRIAVLSGGTDGEDGPTDAAGAILDASVHQIACEKQLDIADFLRRNDAYHFFKQTDGLILCGPTGTNVCDIRVGVIKP</sequence>
<dbReference type="InterPro" id="IPR007835">
    <property type="entry name" value="MOFRL"/>
</dbReference>
<gene>
    <name evidence="3" type="ORF">Rcae01_03714</name>
</gene>
<dbReference type="Gene3D" id="3.40.50.10180">
    <property type="entry name" value="Glycerate kinase, MOFRL-like N-terminal domain"/>
    <property type="match status" value="1"/>
</dbReference>
<comment type="caution">
    <text evidence="3">The sequence shown here is derived from an EMBL/GenBank/DDBJ whole genome shotgun (WGS) entry which is preliminary data.</text>
</comment>
<dbReference type="EMBL" id="BAABRO010000008">
    <property type="protein sequence ID" value="GAA5508248.1"/>
    <property type="molecule type" value="Genomic_DNA"/>
</dbReference>
<evidence type="ECO:0000313" key="4">
    <source>
        <dbReference type="Proteomes" id="UP001416858"/>
    </source>
</evidence>
<evidence type="ECO:0000259" key="2">
    <source>
        <dbReference type="Pfam" id="PF13660"/>
    </source>
</evidence>
<evidence type="ECO:0000313" key="3">
    <source>
        <dbReference type="EMBL" id="GAA5508248.1"/>
    </source>
</evidence>
<dbReference type="Proteomes" id="UP001416858">
    <property type="component" value="Unassembled WGS sequence"/>
</dbReference>
<name>A0ABP9VVI5_9BACT</name>
<dbReference type="InterPro" id="IPR037035">
    <property type="entry name" value="GK-like_C_sf"/>
</dbReference>
<dbReference type="InterPro" id="IPR025286">
    <property type="entry name" value="MOFRL_assoc_dom"/>
</dbReference>
<dbReference type="InterPro" id="IPR038614">
    <property type="entry name" value="GK_N_sf"/>
</dbReference>
<feature type="domain" description="MOFRL-associated" evidence="2">
    <location>
        <begin position="8"/>
        <end position="253"/>
    </location>
</feature>
<dbReference type="RefSeq" id="WP_345685041.1">
    <property type="nucleotide sequence ID" value="NZ_BAABRO010000008.1"/>
</dbReference>
<reference evidence="3 4" key="1">
    <citation type="submission" date="2024-02" db="EMBL/GenBank/DDBJ databases">
        <title>Rhodopirellula caenicola NBRC 110016.</title>
        <authorList>
            <person name="Ichikawa N."/>
            <person name="Katano-Makiyama Y."/>
            <person name="Hidaka K."/>
        </authorList>
    </citation>
    <scope>NUCLEOTIDE SEQUENCE [LARGE SCALE GENOMIC DNA]</scope>
    <source>
        <strain evidence="3 4">NBRC 110016</strain>
    </source>
</reference>
<dbReference type="PANTHER" id="PTHR12227:SF0">
    <property type="entry name" value="GLYCERATE KINASE"/>
    <property type="match status" value="1"/>
</dbReference>
<dbReference type="Gene3D" id="3.40.1480.10">
    <property type="entry name" value="MOFRL domain"/>
    <property type="match status" value="1"/>
</dbReference>
<proteinExistence type="predicted"/>
<protein>
    <submittedName>
        <fullName evidence="3">D-glycerate 2-kinase</fullName>
    </submittedName>
</protein>
<organism evidence="3 4">
    <name type="scientific">Novipirellula caenicola</name>
    <dbReference type="NCBI Taxonomy" id="1536901"/>
    <lineage>
        <taxon>Bacteria</taxon>
        <taxon>Pseudomonadati</taxon>
        <taxon>Planctomycetota</taxon>
        <taxon>Planctomycetia</taxon>
        <taxon>Pirellulales</taxon>
        <taxon>Pirellulaceae</taxon>
        <taxon>Novipirellula</taxon>
    </lineage>
</organism>
<dbReference type="PANTHER" id="PTHR12227">
    <property type="entry name" value="GLYCERATE KINASE"/>
    <property type="match status" value="1"/>
</dbReference>
<feature type="domain" description="MOFRL" evidence="1">
    <location>
        <begin position="330"/>
        <end position="444"/>
    </location>
</feature>
<dbReference type="Pfam" id="PF13660">
    <property type="entry name" value="DUF4147"/>
    <property type="match status" value="1"/>
</dbReference>
<dbReference type="SUPFAM" id="SSF82544">
    <property type="entry name" value="GckA/TtuD-like"/>
    <property type="match status" value="1"/>
</dbReference>
<dbReference type="Pfam" id="PF05161">
    <property type="entry name" value="MOFRL"/>
    <property type="match status" value="1"/>
</dbReference>
<evidence type="ECO:0000259" key="1">
    <source>
        <dbReference type="Pfam" id="PF05161"/>
    </source>
</evidence>
<accession>A0ABP9VVI5</accession>
<keyword evidence="4" id="KW-1185">Reference proteome</keyword>
<dbReference type="InterPro" id="IPR039760">
    <property type="entry name" value="MOFRL_protein"/>
</dbReference>